<name>E1QE25_DESB2</name>
<evidence type="ECO:0000313" key="12">
    <source>
        <dbReference type="EMBL" id="ADK83811.1"/>
    </source>
</evidence>
<feature type="domain" description="Radical SAM core" evidence="11">
    <location>
        <begin position="1"/>
        <end position="249"/>
    </location>
</feature>
<keyword evidence="13" id="KW-1185">Reference proteome</keyword>
<dbReference type="PANTHER" id="PTHR43787">
    <property type="entry name" value="FEMO COFACTOR BIOSYNTHESIS PROTEIN NIFB-RELATED"/>
    <property type="match status" value="1"/>
</dbReference>
<dbReference type="RefSeq" id="WP_013257267.1">
    <property type="nucleotide sequence ID" value="NC_014365.1"/>
</dbReference>
<dbReference type="InterPro" id="IPR007197">
    <property type="entry name" value="rSAM"/>
</dbReference>
<organism evidence="12 13">
    <name type="scientific">Desulfarculus baarsii (strain ATCC 33931 / DSM 2075 / LMG 7858 / VKM B-1802 / 2st14)</name>
    <dbReference type="NCBI Taxonomy" id="644282"/>
    <lineage>
        <taxon>Bacteria</taxon>
        <taxon>Pseudomonadati</taxon>
        <taxon>Thermodesulfobacteriota</taxon>
        <taxon>Desulfarculia</taxon>
        <taxon>Desulfarculales</taxon>
        <taxon>Desulfarculaceae</taxon>
        <taxon>Desulfarculus</taxon>
    </lineage>
</organism>
<keyword evidence="8" id="KW-0411">Iron-sulfur</keyword>
<evidence type="ECO:0000256" key="7">
    <source>
        <dbReference type="ARBA" id="ARBA00023004"/>
    </source>
</evidence>
<evidence type="ECO:0000259" key="11">
    <source>
        <dbReference type="PROSITE" id="PS51918"/>
    </source>
</evidence>
<evidence type="ECO:0000256" key="4">
    <source>
        <dbReference type="ARBA" id="ARBA00022485"/>
    </source>
</evidence>
<dbReference type="PROSITE" id="PS51918">
    <property type="entry name" value="RADICAL_SAM"/>
    <property type="match status" value="1"/>
</dbReference>
<dbReference type="Gene3D" id="3.20.20.70">
    <property type="entry name" value="Aldolase class I"/>
    <property type="match status" value="1"/>
</dbReference>
<reference evidence="12 13" key="1">
    <citation type="journal article" date="2010" name="Stand. Genomic Sci.">
        <title>Complete genome sequence of Desulfarculus baarsii type strain (2st14).</title>
        <authorList>
            <person name="Sun H."/>
            <person name="Spring S."/>
            <person name="Lapidus A."/>
            <person name="Davenport K."/>
            <person name="Del Rio T.G."/>
            <person name="Tice H."/>
            <person name="Nolan M."/>
            <person name="Copeland A."/>
            <person name="Cheng J.F."/>
            <person name="Lucas S."/>
            <person name="Tapia R."/>
            <person name="Goodwin L."/>
            <person name="Pitluck S."/>
            <person name="Ivanova N."/>
            <person name="Pagani I."/>
            <person name="Mavromatis K."/>
            <person name="Ovchinnikova G."/>
            <person name="Pati A."/>
            <person name="Chen A."/>
            <person name="Palaniappan K."/>
            <person name="Hauser L."/>
            <person name="Chang Y.J."/>
            <person name="Jeffries C.D."/>
            <person name="Detter J.C."/>
            <person name="Han C."/>
            <person name="Rohde M."/>
            <person name="Brambilla E."/>
            <person name="Goker M."/>
            <person name="Woyke T."/>
            <person name="Bristow J."/>
            <person name="Eisen J.A."/>
            <person name="Markowitz V."/>
            <person name="Hugenholtz P."/>
            <person name="Kyrpides N.C."/>
            <person name="Klenk H.P."/>
            <person name="Land M."/>
        </authorList>
    </citation>
    <scope>NUCLEOTIDE SEQUENCE [LARGE SCALE GENOMIC DNA]</scope>
    <source>
        <strain evidence="13">ATCC 33931 / DSM 2075 / LMG 7858 / VKM B-1802 / 2st14</strain>
    </source>
</reference>
<keyword evidence="10" id="KW-0456">Lyase</keyword>
<dbReference type="STRING" id="644282.Deba_0438"/>
<dbReference type="SUPFAM" id="SSF102114">
    <property type="entry name" value="Radical SAM enzymes"/>
    <property type="match status" value="1"/>
</dbReference>
<comment type="similarity">
    <text evidence="3">Belongs to the radical SAM superfamily. NifB family.</text>
</comment>
<evidence type="ECO:0000313" key="13">
    <source>
        <dbReference type="Proteomes" id="UP000009047"/>
    </source>
</evidence>
<dbReference type="KEGG" id="dbr:Deba_0438"/>
<keyword evidence="9" id="KW-0535">Nitrogen fixation</keyword>
<dbReference type="Gene3D" id="3.30.420.130">
    <property type="entry name" value="Dinitrogenase iron-molybdenum cofactor biosynthesis domain"/>
    <property type="match status" value="1"/>
</dbReference>
<comment type="pathway">
    <text evidence="2">Cofactor biosynthesis; Fe-Mo cofactor biosynthesis.</text>
</comment>
<evidence type="ECO:0000256" key="6">
    <source>
        <dbReference type="ARBA" id="ARBA00022723"/>
    </source>
</evidence>
<sequence>MSKTHEPASDFCAAARRSSGRVHLPVAPRAMARIRFSAEKPLPRALTPEQALNWLDYLIEQGQTIKAVNVGGPGDPMATPELTLEVLAMLRAKLPGVSLCLTTLGLGLTALADRLAALDLAHLAMLVDAVDPLVAAKVYAWIRPGVRTIPLAQAADQLIDQQAAAITALKARGLPVIVKTTVYPGVNVEHVELIAATAARLGATELRLFPFSAVDDGSPRPLGQLDPARLEALTQAAAAHLPTMFIDPRACDKALTYDFGQPEAAGHALPRPSESRPYLAVCSSNGFDVDLHLGQAEQYLIYGPKNGPVALLEARPAPAPGGGEARWRQTAQILGDCFAVLAAAAGEAPKRALVEAGLSVLCQEGNIEGMVEALHGGRKKGRGK</sequence>
<keyword evidence="4" id="KW-0004">4Fe-4S</keyword>
<dbReference type="InterPro" id="IPR036105">
    <property type="entry name" value="DiNase_FeMo-co_biosyn_sf"/>
</dbReference>
<dbReference type="PANTHER" id="PTHR43787:SF13">
    <property type="entry name" value="FEMO COFACTOR BIOSYNTHESIS PROTEIN NIFB"/>
    <property type="match status" value="1"/>
</dbReference>
<dbReference type="GO" id="GO:0051539">
    <property type="term" value="F:4 iron, 4 sulfur cluster binding"/>
    <property type="evidence" value="ECO:0007669"/>
    <property type="project" value="UniProtKB-KW"/>
</dbReference>
<dbReference type="InterPro" id="IPR003731">
    <property type="entry name" value="Di-Nase_FeMo-co_biosynth"/>
</dbReference>
<keyword evidence="6" id="KW-0479">Metal-binding</keyword>
<dbReference type="Proteomes" id="UP000009047">
    <property type="component" value="Chromosome"/>
</dbReference>
<gene>
    <name evidence="12" type="ordered locus">Deba_0438</name>
</gene>
<dbReference type="EMBL" id="CP002085">
    <property type="protein sequence ID" value="ADK83811.1"/>
    <property type="molecule type" value="Genomic_DNA"/>
</dbReference>
<dbReference type="SUPFAM" id="SSF53146">
    <property type="entry name" value="Nitrogenase accessory factor-like"/>
    <property type="match status" value="1"/>
</dbReference>
<evidence type="ECO:0000256" key="8">
    <source>
        <dbReference type="ARBA" id="ARBA00023014"/>
    </source>
</evidence>
<dbReference type="InterPro" id="IPR058240">
    <property type="entry name" value="rSAM_sf"/>
</dbReference>
<dbReference type="InterPro" id="IPR013785">
    <property type="entry name" value="Aldolase_TIM"/>
</dbReference>
<keyword evidence="7" id="KW-0408">Iron</keyword>
<protein>
    <submittedName>
        <fullName evidence="12">Dinitrogenase iron-molybdenum cofactor biosynthesis protein</fullName>
    </submittedName>
</protein>
<accession>E1QE25</accession>
<dbReference type="GO" id="GO:0016829">
    <property type="term" value="F:lyase activity"/>
    <property type="evidence" value="ECO:0007669"/>
    <property type="project" value="UniProtKB-KW"/>
</dbReference>
<evidence type="ECO:0000256" key="5">
    <source>
        <dbReference type="ARBA" id="ARBA00022691"/>
    </source>
</evidence>
<proteinExistence type="inferred from homology"/>
<dbReference type="UniPathway" id="UPA00782"/>
<comment type="cofactor">
    <cofactor evidence="1">
        <name>[4Fe-4S] cluster</name>
        <dbReference type="ChEBI" id="CHEBI:49883"/>
    </cofactor>
</comment>
<evidence type="ECO:0000256" key="9">
    <source>
        <dbReference type="ARBA" id="ARBA00023231"/>
    </source>
</evidence>
<evidence type="ECO:0000256" key="1">
    <source>
        <dbReference type="ARBA" id="ARBA00001966"/>
    </source>
</evidence>
<dbReference type="eggNOG" id="COG0535">
    <property type="taxonomic scope" value="Bacteria"/>
</dbReference>
<dbReference type="GO" id="GO:0046872">
    <property type="term" value="F:metal ion binding"/>
    <property type="evidence" value="ECO:0007669"/>
    <property type="project" value="UniProtKB-KW"/>
</dbReference>
<dbReference type="AlphaFoldDB" id="E1QE25"/>
<evidence type="ECO:0000256" key="2">
    <source>
        <dbReference type="ARBA" id="ARBA00005155"/>
    </source>
</evidence>
<dbReference type="Pfam" id="PF02579">
    <property type="entry name" value="Nitro_FeMo-Co"/>
    <property type="match status" value="1"/>
</dbReference>
<evidence type="ECO:0000256" key="10">
    <source>
        <dbReference type="ARBA" id="ARBA00023239"/>
    </source>
</evidence>
<keyword evidence="5" id="KW-0949">S-adenosyl-L-methionine</keyword>
<dbReference type="HOGENOM" id="CLU_027639_0_1_7"/>
<evidence type="ECO:0000256" key="3">
    <source>
        <dbReference type="ARBA" id="ARBA00006804"/>
    </source>
</evidence>